<evidence type="ECO:0000313" key="1">
    <source>
        <dbReference type="EMBL" id="MSS91316.1"/>
    </source>
</evidence>
<keyword evidence="2" id="KW-1185">Reference proteome</keyword>
<dbReference type="GeneID" id="86056207"/>
<protein>
    <submittedName>
        <fullName evidence="1">Uncharacterized protein</fullName>
    </submittedName>
</protein>
<dbReference type="EMBL" id="VUMI01000062">
    <property type="protein sequence ID" value="MSS91316.1"/>
    <property type="molecule type" value="Genomic_DNA"/>
</dbReference>
<evidence type="ECO:0000313" key="2">
    <source>
        <dbReference type="Proteomes" id="UP000436047"/>
    </source>
</evidence>
<proteinExistence type="predicted"/>
<dbReference type="Proteomes" id="UP000436047">
    <property type="component" value="Unassembled WGS sequence"/>
</dbReference>
<comment type="caution">
    <text evidence="1">The sequence shown here is derived from an EMBL/GenBank/DDBJ whole genome shotgun (WGS) entry which is preliminary data.</text>
</comment>
<sequence>MIRKYKYTFISLIFAVLFIFGSMAAMNYILRIRETQLLTERGRIEVESPVREWEGWEHGDESVVSGDIEDKLYFLTTKQVEEAIQSWNNRTGVILHDRVTGQISMEEAIKNGEKWLVEMEIGEEKDAASYSVSAELGVGEQKKDTGERLDAYFSFWTVTYSNQSMSAILYLNAVTGKVWGAEITLNEELPKKWPDNRLRLFVELAGLQVSDDEIDSGEIRTQIAIKESQLYAQENSYSMSIGFENSYDCIDYQLLIK</sequence>
<dbReference type="AlphaFoldDB" id="A0A6N7W7U0"/>
<dbReference type="RefSeq" id="WP_154467673.1">
    <property type="nucleotide sequence ID" value="NZ_VUMI01000062.1"/>
</dbReference>
<gene>
    <name evidence="1" type="ORF">FYJ45_24695</name>
</gene>
<reference evidence="1 2" key="1">
    <citation type="submission" date="2019-08" db="EMBL/GenBank/DDBJ databases">
        <title>In-depth cultivation of the pig gut microbiome towards novel bacterial diversity and tailored functional studies.</title>
        <authorList>
            <person name="Wylensek D."/>
            <person name="Hitch T.C.A."/>
            <person name="Clavel T."/>
        </authorList>
    </citation>
    <scope>NUCLEOTIDE SEQUENCE [LARGE SCALE GENOMIC DNA]</scope>
    <source>
        <strain evidence="1 2">WCA-389-WT-23B</strain>
    </source>
</reference>
<name>A0A6N7W7U0_9FIRM</name>
<organism evidence="1 2">
    <name type="scientific">Eisenbergiella porci</name>
    <dbReference type="NCBI Taxonomy" id="2652274"/>
    <lineage>
        <taxon>Bacteria</taxon>
        <taxon>Bacillati</taxon>
        <taxon>Bacillota</taxon>
        <taxon>Clostridia</taxon>
        <taxon>Lachnospirales</taxon>
        <taxon>Lachnospiraceae</taxon>
        <taxon>Eisenbergiella</taxon>
    </lineage>
</organism>
<accession>A0A6N7W7U0</accession>